<reference evidence="1 2" key="1">
    <citation type="submission" date="2014-06" db="EMBL/GenBank/DDBJ databases">
        <title>Whole Genome Sequences of Three Symbiotic Endozoicomonas Bacteria.</title>
        <authorList>
            <person name="Neave M.J."/>
            <person name="Apprill A."/>
            <person name="Voolstra C.R."/>
        </authorList>
    </citation>
    <scope>NUCLEOTIDE SEQUENCE [LARGE SCALE GENOMIC DNA]</scope>
    <source>
        <strain evidence="1 2">DSM 22380</strain>
    </source>
</reference>
<organism evidence="1 2">
    <name type="scientific">Endozoicomonas elysicola</name>
    <dbReference type="NCBI Taxonomy" id="305900"/>
    <lineage>
        <taxon>Bacteria</taxon>
        <taxon>Pseudomonadati</taxon>
        <taxon>Pseudomonadota</taxon>
        <taxon>Gammaproteobacteria</taxon>
        <taxon>Oceanospirillales</taxon>
        <taxon>Endozoicomonadaceae</taxon>
        <taxon>Endozoicomonas</taxon>
    </lineage>
</organism>
<evidence type="ECO:0000313" key="1">
    <source>
        <dbReference type="EMBL" id="KEI71421.1"/>
    </source>
</evidence>
<evidence type="ECO:0000313" key="2">
    <source>
        <dbReference type="Proteomes" id="UP000027997"/>
    </source>
</evidence>
<dbReference type="AlphaFoldDB" id="A0A081KB95"/>
<name>A0A081KB95_9GAMM</name>
<dbReference type="EMBL" id="JOJP01000001">
    <property type="protein sequence ID" value="KEI71421.1"/>
    <property type="molecule type" value="Genomic_DNA"/>
</dbReference>
<protein>
    <submittedName>
        <fullName evidence="1">Uncharacterized protein</fullName>
    </submittedName>
</protein>
<sequence length="121" mass="14408">MKSFKLKHNTNYFHPIWSILMNDLVFAPEGINAPDQQLNYQRHYKKPDTFSGKNYQLYLGNYLSACARKRLPFEQVLEELQNNIIWNDIALHYESINTTEHELIERLRAGYQERILMGYAI</sequence>
<gene>
    <name evidence="1" type="ORF">GV64_12325</name>
</gene>
<keyword evidence="2" id="KW-1185">Reference proteome</keyword>
<proteinExistence type="predicted"/>
<comment type="caution">
    <text evidence="1">The sequence shown here is derived from an EMBL/GenBank/DDBJ whole genome shotgun (WGS) entry which is preliminary data.</text>
</comment>
<dbReference type="STRING" id="305900.GV64_12325"/>
<dbReference type="Proteomes" id="UP000027997">
    <property type="component" value="Unassembled WGS sequence"/>
</dbReference>
<accession>A0A081KB95</accession>